<dbReference type="AlphaFoldDB" id="A0A2S9QIW4"/>
<keyword evidence="2" id="KW-0963">Cytoplasm</keyword>
<name>A0A2S9QIW4_9HYPH</name>
<gene>
    <name evidence="8" type="ORF">C5L14_01430</name>
</gene>
<feature type="domain" description="CSD" evidence="7">
    <location>
        <begin position="1"/>
        <end position="68"/>
    </location>
</feature>
<reference evidence="8 9" key="1">
    <citation type="submission" date="2018-02" db="EMBL/GenBank/DDBJ databases">
        <title>Whole genome sequencing of endophytic bacterium.</title>
        <authorList>
            <person name="Eedara R."/>
            <person name="Podile A.R."/>
        </authorList>
    </citation>
    <scope>NUCLEOTIDE SEQUENCE [LARGE SCALE GENOMIC DNA]</scope>
    <source>
        <strain evidence="8 9">RP1T</strain>
    </source>
</reference>
<evidence type="ECO:0000256" key="2">
    <source>
        <dbReference type="ARBA" id="ARBA00022490"/>
    </source>
</evidence>
<evidence type="ECO:0000256" key="4">
    <source>
        <dbReference type="ARBA" id="ARBA00023125"/>
    </source>
</evidence>
<dbReference type="GO" id="GO:0005829">
    <property type="term" value="C:cytosol"/>
    <property type="evidence" value="ECO:0007669"/>
    <property type="project" value="UniProtKB-ARBA"/>
</dbReference>
<evidence type="ECO:0000256" key="5">
    <source>
        <dbReference type="ARBA" id="ARBA00023159"/>
    </source>
</evidence>
<dbReference type="EMBL" id="PUEJ01000001">
    <property type="protein sequence ID" value="PRH89284.1"/>
    <property type="molecule type" value="Genomic_DNA"/>
</dbReference>
<evidence type="ECO:0000313" key="9">
    <source>
        <dbReference type="Proteomes" id="UP000237682"/>
    </source>
</evidence>
<dbReference type="InterPro" id="IPR012156">
    <property type="entry name" value="Cold_shock_CspA"/>
</dbReference>
<keyword evidence="3" id="KW-0805">Transcription regulation</keyword>
<evidence type="ECO:0000313" key="8">
    <source>
        <dbReference type="EMBL" id="PRH89284.1"/>
    </source>
</evidence>
<dbReference type="PIRSF" id="PIRSF002599">
    <property type="entry name" value="Cold_shock_A"/>
    <property type="match status" value="1"/>
</dbReference>
<comment type="subcellular location">
    <subcellularLocation>
        <location evidence="1">Cytoplasm</location>
    </subcellularLocation>
</comment>
<organism evidence="8 9">
    <name type="scientific">Labrys okinawensis</name>
    <dbReference type="NCBI Taxonomy" id="346911"/>
    <lineage>
        <taxon>Bacteria</taxon>
        <taxon>Pseudomonadati</taxon>
        <taxon>Pseudomonadota</taxon>
        <taxon>Alphaproteobacteria</taxon>
        <taxon>Hyphomicrobiales</taxon>
        <taxon>Xanthobacteraceae</taxon>
        <taxon>Labrys</taxon>
    </lineage>
</organism>
<dbReference type="GO" id="GO:0003677">
    <property type="term" value="F:DNA binding"/>
    <property type="evidence" value="ECO:0007669"/>
    <property type="project" value="UniProtKB-KW"/>
</dbReference>
<evidence type="ECO:0000256" key="6">
    <source>
        <dbReference type="ARBA" id="ARBA00023163"/>
    </source>
</evidence>
<dbReference type="OrthoDB" id="9791685at2"/>
<evidence type="ECO:0000259" key="7">
    <source>
        <dbReference type="PROSITE" id="PS51857"/>
    </source>
</evidence>
<dbReference type="InterPro" id="IPR011129">
    <property type="entry name" value="CSD"/>
</dbReference>
<keyword evidence="9" id="KW-1185">Reference proteome</keyword>
<dbReference type="PANTHER" id="PTHR46565:SF20">
    <property type="entry name" value="COLD SHOCK DOMAIN-CONTAINING PROTEIN 4"/>
    <property type="match status" value="1"/>
</dbReference>
<dbReference type="PROSITE" id="PS51857">
    <property type="entry name" value="CSD_2"/>
    <property type="match status" value="1"/>
</dbReference>
<dbReference type="Pfam" id="PF00313">
    <property type="entry name" value="CSD"/>
    <property type="match status" value="1"/>
</dbReference>
<dbReference type="InterPro" id="IPR012340">
    <property type="entry name" value="NA-bd_OB-fold"/>
</dbReference>
<keyword evidence="6" id="KW-0804">Transcription</keyword>
<accession>A0A2S9QIW4</accession>
<dbReference type="InterPro" id="IPR002059">
    <property type="entry name" value="CSP_DNA-bd"/>
</dbReference>
<dbReference type="RefSeq" id="WP_105860636.1">
    <property type="nucleotide sequence ID" value="NZ_PUEJ01000001.1"/>
</dbReference>
<dbReference type="PANTHER" id="PTHR46565">
    <property type="entry name" value="COLD SHOCK DOMAIN PROTEIN 2"/>
    <property type="match status" value="1"/>
</dbReference>
<evidence type="ECO:0000256" key="3">
    <source>
        <dbReference type="ARBA" id="ARBA00023015"/>
    </source>
</evidence>
<dbReference type="SUPFAM" id="SSF50249">
    <property type="entry name" value="Nucleic acid-binding proteins"/>
    <property type="match status" value="1"/>
</dbReference>
<dbReference type="CDD" id="cd04458">
    <property type="entry name" value="CSP_CDS"/>
    <property type="match status" value="1"/>
</dbReference>
<dbReference type="PRINTS" id="PR00050">
    <property type="entry name" value="COLDSHOCK"/>
</dbReference>
<comment type="caution">
    <text evidence="8">The sequence shown here is derived from an EMBL/GenBank/DDBJ whole genome shotgun (WGS) entry which is preliminary data.</text>
</comment>
<keyword evidence="5" id="KW-0010">Activator</keyword>
<keyword evidence="4" id="KW-0238">DNA-binding</keyword>
<sequence>MITGSLKWFNYDKGYGFIAPDDGSVDAFVHIRELERSGIGTVREGQRMSYDLVVDSKTGKSKAGNLKILPSEGMAGV</sequence>
<dbReference type="Proteomes" id="UP000237682">
    <property type="component" value="Unassembled WGS sequence"/>
</dbReference>
<dbReference type="SMART" id="SM00357">
    <property type="entry name" value="CSP"/>
    <property type="match status" value="1"/>
</dbReference>
<evidence type="ECO:0000256" key="1">
    <source>
        <dbReference type="ARBA" id="ARBA00004496"/>
    </source>
</evidence>
<protein>
    <submittedName>
        <fullName evidence="8">Cold-shock protein</fullName>
    </submittedName>
</protein>
<proteinExistence type="predicted"/>
<dbReference type="Gene3D" id="2.40.50.140">
    <property type="entry name" value="Nucleic acid-binding proteins"/>
    <property type="match status" value="1"/>
</dbReference>